<feature type="domain" description="Orc1-like AAA ATPase" evidence="3">
    <location>
        <begin position="14"/>
        <end position="189"/>
    </location>
</feature>
<evidence type="ECO:0000313" key="5">
    <source>
        <dbReference type="Proteomes" id="UP001592528"/>
    </source>
</evidence>
<name>A0ABV6UZK7_9ACTN</name>
<dbReference type="Pfam" id="PF13191">
    <property type="entry name" value="AAA_16"/>
    <property type="match status" value="1"/>
</dbReference>
<protein>
    <submittedName>
        <fullName evidence="4">AAA family ATPase</fullName>
    </submittedName>
</protein>
<evidence type="ECO:0000259" key="3">
    <source>
        <dbReference type="Pfam" id="PF13191"/>
    </source>
</evidence>
<evidence type="ECO:0000256" key="1">
    <source>
        <dbReference type="ARBA" id="ARBA00022741"/>
    </source>
</evidence>
<dbReference type="Gene3D" id="1.25.40.10">
    <property type="entry name" value="Tetratricopeptide repeat domain"/>
    <property type="match status" value="1"/>
</dbReference>
<gene>
    <name evidence="4" type="ORF">ACEZDJ_37035</name>
</gene>
<dbReference type="InterPro" id="IPR041664">
    <property type="entry name" value="AAA_16"/>
</dbReference>
<keyword evidence="5" id="KW-1185">Reference proteome</keyword>
<dbReference type="InterPro" id="IPR027417">
    <property type="entry name" value="P-loop_NTPase"/>
</dbReference>
<dbReference type="InterPro" id="IPR011990">
    <property type="entry name" value="TPR-like_helical_dom_sf"/>
</dbReference>
<dbReference type="Proteomes" id="UP001592528">
    <property type="component" value="Unassembled WGS sequence"/>
</dbReference>
<comment type="caution">
    <text evidence="4">The sequence shown here is derived from an EMBL/GenBank/DDBJ whole genome shotgun (WGS) entry which is preliminary data.</text>
</comment>
<keyword evidence="2" id="KW-0067">ATP-binding</keyword>
<organism evidence="4 5">
    <name type="scientific">Streptacidiphilus cavernicola</name>
    <dbReference type="NCBI Taxonomy" id="3342716"/>
    <lineage>
        <taxon>Bacteria</taxon>
        <taxon>Bacillati</taxon>
        <taxon>Actinomycetota</taxon>
        <taxon>Actinomycetes</taxon>
        <taxon>Kitasatosporales</taxon>
        <taxon>Streptomycetaceae</taxon>
        <taxon>Streptacidiphilus</taxon>
    </lineage>
</organism>
<evidence type="ECO:0000313" key="4">
    <source>
        <dbReference type="EMBL" id="MFC1406906.1"/>
    </source>
</evidence>
<dbReference type="SUPFAM" id="SSF48452">
    <property type="entry name" value="TPR-like"/>
    <property type="match status" value="2"/>
</dbReference>
<proteinExistence type="predicted"/>
<accession>A0ABV6UZK7</accession>
<sequence length="897" mass="95681">MAEQKHAGGGVLLERDAELDAARGALDSLAARAVPARPGERLLVYTGAAGLGKTSLLAAVREEAAARGLLVLAARGGEQEQLSAFHVVRALLKPLLAGLGEEEQRELLGGWNDIVGPAIGLAQEDEESAAAQPDPQGVRDGLDWVVTNLAVSRGPLVLVVDDAHWADAESLSWLASFASRVDGLPVLLVTAYRPDELPDSPASFRTMAGANGATPLGLTALTPDAVAALVRRMFGSPPVRVEDAFCREVWAVTGGNPFETVELLAKAQERGLAAVEESCPLLREVAAATKGTGLVARLERLGASSVRLAWAVSVLGIHTPLELAAATASLTPADAAEAADRLRAARILTGHQILEFIHPLVATSVYRGIPEDLRTAMHGRAGWVVLGAGKGPITAARHWLEIPAQGDSAVVEQLRSAARAFMQAGAPETAQRCLARALREPPSPAQRAEVLFELGCSTLLYDPAQTVGHLRAALEQPQLPDQLHEGITVRLAQSLAHSNSLLEASRTTAEAAALAVSDQTRLRLLVWNFMWCAFDAAEEGSAARSERLADLALLLERGEQTIGTAERYVFGLRAWDAVVRGEPVATAIHYADLAQEQGLSWTDQEWAFEVPTLASLVYMFADLPDRAEELFAKGIAEYEEAGWRGAHLAFGHTILGYIRFRSGSLVDAERSAREGLSIANRVGGEGVPVHWFAVGTLAAVLMARGKLEEARQLAERYRFQAPYSAAVVFPDSQTVRGGLLIALGDAEGAVAELTAAGERLDRREMSNPGWCGWQRALAQAHGMLGDLDLARSLAADQLVRAERFGTDSAVGTALRAAAEFAESGEARIDLLRRSVDRFEHCSAPYEHTRALVDLATALLAEGRGKDAAEQFRAAVELAESCGADELGEYARRALDEE</sequence>
<evidence type="ECO:0000256" key="2">
    <source>
        <dbReference type="ARBA" id="ARBA00022840"/>
    </source>
</evidence>
<dbReference type="PANTHER" id="PTHR16305:SF35">
    <property type="entry name" value="TRANSCRIPTIONAL ACTIVATOR DOMAIN"/>
    <property type="match status" value="1"/>
</dbReference>
<dbReference type="RefSeq" id="WP_030258805.1">
    <property type="nucleotide sequence ID" value="NZ_JBHEZZ010000035.1"/>
</dbReference>
<dbReference type="EMBL" id="JBHEZZ010000035">
    <property type="protein sequence ID" value="MFC1406906.1"/>
    <property type="molecule type" value="Genomic_DNA"/>
</dbReference>
<dbReference type="PANTHER" id="PTHR16305">
    <property type="entry name" value="TESTICULAR SOLUBLE ADENYLYL CYCLASE"/>
    <property type="match status" value="1"/>
</dbReference>
<keyword evidence="1" id="KW-0547">Nucleotide-binding</keyword>
<reference evidence="4 5" key="1">
    <citation type="submission" date="2024-09" db="EMBL/GenBank/DDBJ databases">
        <authorList>
            <person name="Lee S.D."/>
        </authorList>
    </citation>
    <scope>NUCLEOTIDE SEQUENCE [LARGE SCALE GENOMIC DNA]</scope>
    <source>
        <strain evidence="4 5">N1-5</strain>
    </source>
</reference>
<dbReference type="SUPFAM" id="SSF52540">
    <property type="entry name" value="P-loop containing nucleoside triphosphate hydrolases"/>
    <property type="match status" value="1"/>
</dbReference>